<name>A0A1J5Q0W0_9ZZZZ</name>
<reference evidence="1" key="1">
    <citation type="submission" date="2016-10" db="EMBL/GenBank/DDBJ databases">
        <title>Sequence of Gallionella enrichment culture.</title>
        <authorList>
            <person name="Poehlein A."/>
            <person name="Muehling M."/>
            <person name="Daniel R."/>
        </authorList>
    </citation>
    <scope>NUCLEOTIDE SEQUENCE</scope>
</reference>
<evidence type="ECO:0000313" key="1">
    <source>
        <dbReference type="EMBL" id="OIQ73500.1"/>
    </source>
</evidence>
<protein>
    <submittedName>
        <fullName evidence="1">Uncharacterized protein</fullName>
    </submittedName>
</protein>
<sequence>MRVGQQGAHGVAAPVAIHRVKVGIAEDNKRTIRRPHRQLPVNIGLPKRNLVMVAPTVAIFWSVEYRRAGKKRQQVQHLTVGKVQRHVPMPGRGQPLNRLCRGR</sequence>
<dbReference type="EMBL" id="MLJW01002847">
    <property type="protein sequence ID" value="OIQ73500.1"/>
    <property type="molecule type" value="Genomic_DNA"/>
</dbReference>
<dbReference type="AlphaFoldDB" id="A0A1J5Q0W0"/>
<comment type="caution">
    <text evidence="1">The sequence shown here is derived from an EMBL/GenBank/DDBJ whole genome shotgun (WGS) entry which is preliminary data.</text>
</comment>
<proteinExistence type="predicted"/>
<accession>A0A1J5Q0W0</accession>
<gene>
    <name evidence="1" type="ORF">GALL_448650</name>
</gene>
<organism evidence="1">
    <name type="scientific">mine drainage metagenome</name>
    <dbReference type="NCBI Taxonomy" id="410659"/>
    <lineage>
        <taxon>unclassified sequences</taxon>
        <taxon>metagenomes</taxon>
        <taxon>ecological metagenomes</taxon>
    </lineage>
</organism>